<reference evidence="3 4" key="1">
    <citation type="journal article" date="2015" name="Microbes Environ.">
        <title>Distribution and evolution of nitrogen fixation genes in the phylum bacteroidetes.</title>
        <authorList>
            <person name="Inoue J."/>
            <person name="Oshima K."/>
            <person name="Suda W."/>
            <person name="Sakamoto M."/>
            <person name="Iino T."/>
            <person name="Noda S."/>
            <person name="Hongoh Y."/>
            <person name="Hattori M."/>
            <person name="Ohkuma M."/>
        </authorList>
    </citation>
    <scope>NUCLEOTIDE SEQUENCE [LARGE SCALE GENOMIC DNA]</scope>
    <source>
        <strain evidence="3">JCM 15548</strain>
    </source>
</reference>
<dbReference type="GO" id="GO:0003676">
    <property type="term" value="F:nucleic acid binding"/>
    <property type="evidence" value="ECO:0007669"/>
    <property type="project" value="InterPro"/>
</dbReference>
<name>A0A0E9LTA2_9BACT</name>
<gene>
    <name evidence="3" type="ORF">JCM15548_1959</name>
</gene>
<dbReference type="InterPro" id="IPR038763">
    <property type="entry name" value="DHH_sf"/>
</dbReference>
<evidence type="ECO:0000259" key="2">
    <source>
        <dbReference type="Pfam" id="PF02272"/>
    </source>
</evidence>
<evidence type="ECO:0000313" key="3">
    <source>
        <dbReference type="EMBL" id="GAO28827.1"/>
    </source>
</evidence>
<sequence length="338" mass="37379">MSFSEQLSGLKALFSHSKKIVIVPHKDPDGDAIGASLGWYNLLTNAGHTVTVVSPNDIPSGLVWMKDSHLIIDYSQNSQLGLEKIQEAELFLFLDFNDISRTGPLAGELLKSTAPRVIIDHHPFPNMDLAQIVISDTKVSSTCELSFKVMRSIGWKLDVDAAECLYTGIMTDTGMLNHNSSHAEIYHTVAELMEIGINKDKVHQEVFHSNSLSRMRLLGHALCNKMELLASGKVALIALSEAELKQFDYQPGDTEGLVNYPLSIDGIEVSVLMTEKKKDFVKLSFRSRGNVVINKYSETYFSGGGHRNAAGGEMKDRLDVAVALLHSTIEDYLRNNGW</sequence>
<dbReference type="Proteomes" id="UP000032900">
    <property type="component" value="Unassembled WGS sequence"/>
</dbReference>
<dbReference type="PANTHER" id="PTHR47618">
    <property type="entry name" value="BIFUNCTIONAL OLIGORIBONUCLEASE AND PAP PHOSPHATASE NRNA"/>
    <property type="match status" value="1"/>
</dbReference>
<dbReference type="STRING" id="1236989.JCM15548_1959"/>
<dbReference type="Pfam" id="PF01368">
    <property type="entry name" value="DHH"/>
    <property type="match status" value="1"/>
</dbReference>
<dbReference type="InterPro" id="IPR051319">
    <property type="entry name" value="Oligoribo/pAp-PDE_c-di-AMP_PDE"/>
</dbReference>
<dbReference type="SUPFAM" id="SSF64182">
    <property type="entry name" value="DHH phosphoesterases"/>
    <property type="match status" value="1"/>
</dbReference>
<dbReference type="Gene3D" id="3.90.1640.10">
    <property type="entry name" value="inorganic pyrophosphatase (n-terminal core)"/>
    <property type="match status" value="1"/>
</dbReference>
<feature type="domain" description="DDH" evidence="1">
    <location>
        <begin position="19"/>
        <end position="169"/>
    </location>
</feature>
<evidence type="ECO:0000259" key="1">
    <source>
        <dbReference type="Pfam" id="PF01368"/>
    </source>
</evidence>
<dbReference type="Pfam" id="PF02272">
    <property type="entry name" value="DHHA1"/>
    <property type="match status" value="1"/>
</dbReference>
<accession>A0A0E9LTA2</accession>
<dbReference type="InterPro" id="IPR001667">
    <property type="entry name" value="DDH_dom"/>
</dbReference>
<dbReference type="EMBL" id="BAZW01000004">
    <property type="protein sequence ID" value="GAO28827.1"/>
    <property type="molecule type" value="Genomic_DNA"/>
</dbReference>
<dbReference type="PANTHER" id="PTHR47618:SF1">
    <property type="entry name" value="BIFUNCTIONAL OLIGORIBONUCLEASE AND PAP PHOSPHATASE NRNA"/>
    <property type="match status" value="1"/>
</dbReference>
<keyword evidence="4" id="KW-1185">Reference proteome</keyword>
<protein>
    <submittedName>
        <fullName evidence="3">3'-to-5' oligoribonuclease A</fullName>
    </submittedName>
</protein>
<dbReference type="InterPro" id="IPR003156">
    <property type="entry name" value="DHHA1_dom"/>
</dbReference>
<organism evidence="3 4">
    <name type="scientific">Geofilum rubicundum JCM 15548</name>
    <dbReference type="NCBI Taxonomy" id="1236989"/>
    <lineage>
        <taxon>Bacteria</taxon>
        <taxon>Pseudomonadati</taxon>
        <taxon>Bacteroidota</taxon>
        <taxon>Bacteroidia</taxon>
        <taxon>Marinilabiliales</taxon>
        <taxon>Marinilabiliaceae</taxon>
        <taxon>Geofilum</taxon>
    </lineage>
</organism>
<dbReference type="Gene3D" id="3.10.310.30">
    <property type="match status" value="1"/>
</dbReference>
<evidence type="ECO:0000313" key="4">
    <source>
        <dbReference type="Proteomes" id="UP000032900"/>
    </source>
</evidence>
<dbReference type="AlphaFoldDB" id="A0A0E9LTA2"/>
<comment type="caution">
    <text evidence="3">The sequence shown here is derived from an EMBL/GenBank/DDBJ whole genome shotgun (WGS) entry which is preliminary data.</text>
</comment>
<proteinExistence type="predicted"/>
<feature type="domain" description="DHHA1" evidence="2">
    <location>
        <begin position="246"/>
        <end position="330"/>
    </location>
</feature>